<accession>A0A2S8C9N5</accession>
<evidence type="ECO:0000313" key="3">
    <source>
        <dbReference type="Proteomes" id="UP000863577"/>
    </source>
</evidence>
<dbReference type="Proteomes" id="UP000866496">
    <property type="component" value="Unassembled WGS sequence"/>
</dbReference>
<dbReference type="Proteomes" id="UP000863577">
    <property type="component" value="Unassembled WGS sequence"/>
</dbReference>
<dbReference type="AlphaFoldDB" id="A0A2S8C9N5"/>
<organism evidence="2 3">
    <name type="scientific">Legionella pneumophila</name>
    <dbReference type="NCBI Taxonomy" id="446"/>
    <lineage>
        <taxon>Bacteria</taxon>
        <taxon>Pseudomonadati</taxon>
        <taxon>Pseudomonadota</taxon>
        <taxon>Gammaproteobacteria</taxon>
        <taxon>Legionellales</taxon>
        <taxon>Legionellaceae</taxon>
        <taxon>Legionella</taxon>
    </lineage>
</organism>
<reference evidence="2" key="1">
    <citation type="journal article" date="2018" name="Genome Biol.">
        <title>SKESA: strategic k-mer extension for scrupulous assemblies.</title>
        <authorList>
            <person name="Souvorov A."/>
            <person name="Agarwala R."/>
            <person name="Lipman D.J."/>
        </authorList>
    </citation>
    <scope>NUCLEOTIDE SEQUENCE</scope>
    <source>
        <strain evidence="1">AZ00058701</strain>
        <strain evidence="2">CL18-200174</strain>
    </source>
</reference>
<reference evidence="2" key="2">
    <citation type="submission" date="2019-09" db="EMBL/GenBank/DDBJ databases">
        <authorList>
            <consortium name="NCBI Pathogen Detection Project"/>
        </authorList>
    </citation>
    <scope>NUCLEOTIDE SEQUENCE</scope>
    <source>
        <strain evidence="1">AZ00058701</strain>
        <strain evidence="2">CL18-200174</strain>
    </source>
</reference>
<evidence type="ECO:0000313" key="1">
    <source>
        <dbReference type="EMBL" id="HAU1880510.1"/>
    </source>
</evidence>
<dbReference type="EMBL" id="DACWOD010000006">
    <property type="protein sequence ID" value="HAU2396486.1"/>
    <property type="molecule type" value="Genomic_DNA"/>
</dbReference>
<comment type="caution">
    <text evidence="2">The sequence shown here is derived from an EMBL/GenBank/DDBJ whole genome shotgun (WGS) entry which is preliminary data.</text>
</comment>
<protein>
    <submittedName>
        <fullName evidence="2">Uncharacterized protein</fullName>
    </submittedName>
</protein>
<proteinExistence type="predicted"/>
<gene>
    <name evidence="1" type="ORF">JBJ86_09670</name>
    <name evidence="2" type="ORF">JBK99_09095</name>
</gene>
<name>A0A2S8C9N5_LEGPN</name>
<sequence length="73" mass="8137">MKIPHLASFAAMVGPTPVKYSQELLSTVLFKIKNLIITGKYIRCDLSHHSGNFAQIITKLLVACEYLFIKDGV</sequence>
<evidence type="ECO:0000313" key="2">
    <source>
        <dbReference type="EMBL" id="HAU2396486.1"/>
    </source>
</evidence>
<dbReference type="EMBL" id="DACWHX010000011">
    <property type="protein sequence ID" value="HAU1880510.1"/>
    <property type="molecule type" value="Genomic_DNA"/>
</dbReference>